<sequence>MLITEARDRCCLAALNYSESHQLFRSGTSATPLSFRPIS</sequence>
<protein>
    <submittedName>
        <fullName evidence="1">Uncharacterized protein</fullName>
    </submittedName>
</protein>
<reference evidence="1" key="1">
    <citation type="submission" date="2014-11" db="EMBL/GenBank/DDBJ databases">
        <authorList>
            <person name="Amaro Gonzalez C."/>
        </authorList>
    </citation>
    <scope>NUCLEOTIDE SEQUENCE</scope>
</reference>
<dbReference type="AlphaFoldDB" id="A0A0E9QE63"/>
<reference evidence="1" key="2">
    <citation type="journal article" date="2015" name="Fish Shellfish Immunol.">
        <title>Early steps in the European eel (Anguilla anguilla)-Vibrio vulnificus interaction in the gills: Role of the RtxA13 toxin.</title>
        <authorList>
            <person name="Callol A."/>
            <person name="Pajuelo D."/>
            <person name="Ebbesson L."/>
            <person name="Teles M."/>
            <person name="MacKenzie S."/>
            <person name="Amaro C."/>
        </authorList>
    </citation>
    <scope>NUCLEOTIDE SEQUENCE</scope>
</reference>
<name>A0A0E9QE63_ANGAN</name>
<proteinExistence type="predicted"/>
<dbReference type="EMBL" id="GBXM01093406">
    <property type="protein sequence ID" value="JAH15171.1"/>
    <property type="molecule type" value="Transcribed_RNA"/>
</dbReference>
<organism evidence="1">
    <name type="scientific">Anguilla anguilla</name>
    <name type="common">European freshwater eel</name>
    <name type="synonym">Muraena anguilla</name>
    <dbReference type="NCBI Taxonomy" id="7936"/>
    <lineage>
        <taxon>Eukaryota</taxon>
        <taxon>Metazoa</taxon>
        <taxon>Chordata</taxon>
        <taxon>Craniata</taxon>
        <taxon>Vertebrata</taxon>
        <taxon>Euteleostomi</taxon>
        <taxon>Actinopterygii</taxon>
        <taxon>Neopterygii</taxon>
        <taxon>Teleostei</taxon>
        <taxon>Anguilliformes</taxon>
        <taxon>Anguillidae</taxon>
        <taxon>Anguilla</taxon>
    </lineage>
</organism>
<accession>A0A0E9QE63</accession>
<evidence type="ECO:0000313" key="1">
    <source>
        <dbReference type="EMBL" id="JAH15171.1"/>
    </source>
</evidence>